<evidence type="ECO:0000256" key="1">
    <source>
        <dbReference type="ARBA" id="ARBA00001968"/>
    </source>
</evidence>
<reference evidence="5 6" key="1">
    <citation type="submission" date="2017-12" db="EMBL/GenBank/DDBJ databases">
        <title>Gene loss provides genomic basis for host adaptation in cereal stripe rust fungi.</title>
        <authorList>
            <person name="Xia C."/>
        </authorList>
    </citation>
    <scope>NUCLEOTIDE SEQUENCE [LARGE SCALE GENOMIC DNA]</scope>
    <source>
        <strain evidence="5 6">93TX-2</strain>
    </source>
</reference>
<reference evidence="6" key="3">
    <citation type="journal article" date="2018" name="Mol. Plant Microbe Interact.">
        <title>Genome sequence resources for the wheat stripe rust pathogen (Puccinia striiformis f. sp. tritici) and the barley stripe rust pathogen (Puccinia striiformis f. sp. hordei).</title>
        <authorList>
            <person name="Xia C."/>
            <person name="Wang M."/>
            <person name="Yin C."/>
            <person name="Cornejo O.E."/>
            <person name="Hulbert S.H."/>
            <person name="Chen X."/>
        </authorList>
    </citation>
    <scope>NUCLEOTIDE SEQUENCE [LARGE SCALE GENOMIC DNA]</scope>
    <source>
        <strain evidence="6">93TX-2</strain>
    </source>
</reference>
<dbReference type="VEuPathDB" id="FungiDB:PSTT_12644"/>
<evidence type="ECO:0000313" key="5">
    <source>
        <dbReference type="EMBL" id="POW12382.1"/>
    </source>
</evidence>
<comment type="caution">
    <text evidence="5">The sequence shown here is derived from an EMBL/GenBank/DDBJ whole genome shotgun (WGS) entry which is preliminary data.</text>
</comment>
<evidence type="ECO:0000259" key="4">
    <source>
        <dbReference type="Pfam" id="PF13359"/>
    </source>
</evidence>
<feature type="region of interest" description="Disordered" evidence="3">
    <location>
        <begin position="89"/>
        <end position="111"/>
    </location>
</feature>
<feature type="domain" description="DDE Tnp4" evidence="4">
    <location>
        <begin position="20"/>
        <end position="68"/>
    </location>
</feature>
<dbReference type="Proteomes" id="UP000238274">
    <property type="component" value="Unassembled WGS sequence"/>
</dbReference>
<sequence>MASWSLMSGTLPFAPANPKELFNLQHTTLRNAVERTFGAWKKRFPILTHALDYNLGTQQDLVFALAVITTFQSITPGHWAIIFDWDESTQSTGEDAGNEEPPEDQPVQISCRQKRAACQMA</sequence>
<comment type="cofactor">
    <cofactor evidence="1">
        <name>a divalent metal cation</name>
        <dbReference type="ChEBI" id="CHEBI:60240"/>
    </cofactor>
</comment>
<name>A0A2S4VS71_9BASI</name>
<keyword evidence="2" id="KW-0479">Metal-binding</keyword>
<evidence type="ECO:0000313" key="6">
    <source>
        <dbReference type="Proteomes" id="UP000238274"/>
    </source>
</evidence>
<dbReference type="EMBL" id="PKSM01000104">
    <property type="protein sequence ID" value="POW12382.1"/>
    <property type="molecule type" value="Genomic_DNA"/>
</dbReference>
<dbReference type="GO" id="GO:0046872">
    <property type="term" value="F:metal ion binding"/>
    <property type="evidence" value="ECO:0007669"/>
    <property type="project" value="UniProtKB-KW"/>
</dbReference>
<accession>A0A2S4VS71</accession>
<keyword evidence="6" id="KW-1185">Reference proteome</keyword>
<gene>
    <name evidence="5" type="ORF">PSHT_08132</name>
</gene>
<evidence type="ECO:0000256" key="2">
    <source>
        <dbReference type="ARBA" id="ARBA00022723"/>
    </source>
</evidence>
<proteinExistence type="predicted"/>
<dbReference type="OrthoDB" id="1681765at2759"/>
<evidence type="ECO:0000256" key="3">
    <source>
        <dbReference type="SAM" id="MobiDB-lite"/>
    </source>
</evidence>
<dbReference type="Pfam" id="PF13359">
    <property type="entry name" value="DDE_Tnp_4"/>
    <property type="match status" value="1"/>
</dbReference>
<dbReference type="VEuPathDB" id="FungiDB:PSHT_08132"/>
<reference evidence="6" key="2">
    <citation type="journal article" date="2018" name="BMC Genomics">
        <title>Genomic insights into host adaptation between the wheat stripe rust pathogen (Puccinia striiformis f. sp. tritici) and the barley stripe rust pathogen (Puccinia striiformis f. sp. hordei).</title>
        <authorList>
            <person name="Xia C."/>
            <person name="Wang M."/>
            <person name="Yin C."/>
            <person name="Cornejo O.E."/>
            <person name="Hulbert S.H."/>
            <person name="Chen X."/>
        </authorList>
    </citation>
    <scope>NUCLEOTIDE SEQUENCE [LARGE SCALE GENOMIC DNA]</scope>
    <source>
        <strain evidence="6">93TX-2</strain>
    </source>
</reference>
<dbReference type="AlphaFoldDB" id="A0A2S4VS71"/>
<dbReference type="InterPro" id="IPR027806">
    <property type="entry name" value="HARBI1_dom"/>
</dbReference>
<protein>
    <recommendedName>
        <fullName evidence="4">DDE Tnp4 domain-containing protein</fullName>
    </recommendedName>
</protein>
<organism evidence="5 6">
    <name type="scientific">Puccinia striiformis</name>
    <dbReference type="NCBI Taxonomy" id="27350"/>
    <lineage>
        <taxon>Eukaryota</taxon>
        <taxon>Fungi</taxon>
        <taxon>Dikarya</taxon>
        <taxon>Basidiomycota</taxon>
        <taxon>Pucciniomycotina</taxon>
        <taxon>Pucciniomycetes</taxon>
        <taxon>Pucciniales</taxon>
        <taxon>Pucciniaceae</taxon>
        <taxon>Puccinia</taxon>
    </lineage>
</organism>